<feature type="transmembrane region" description="Helical" evidence="11">
    <location>
        <begin position="55"/>
        <end position="77"/>
    </location>
</feature>
<sequence>MRFSLQAHATPTIWHKIGHVRWSLVALLCLLAAIGSVMLYSAADGALAPWAGRHALRFAVALGLMLLVALTDIRFWLRNAYALYLGVLLLLAVVEVSGTIGMGAQRWVDLGVINVQPSELMKLALVLALARYYHGLNPEQVRRPVMVLLPLVMVGVPTLLILKQPDLGTAVMLLAGGGAVIFAAGLSLWIVGLGMAAVMGALPVAWQFLHDYQRARLLTFLDPDRDPLGAGYHITQSKIALGSGGLFGKGYLHGTQSHLNFLPEKHTDFIFTMFAEEFGLVGTLTLLAVFAAVVGSCVAIALRARNQFSRLLAIGVTTTFFLYVFINLAMVMGLIPVVGVPLPLVSYGGTAMLGVMLGFGLVLSVHVHRDVQIGRHSWGD</sequence>
<evidence type="ECO:0000256" key="1">
    <source>
        <dbReference type="ARBA" id="ARBA00004141"/>
    </source>
</evidence>
<feature type="transmembrane region" description="Helical" evidence="11">
    <location>
        <begin position="344"/>
        <end position="365"/>
    </location>
</feature>
<feature type="transmembrane region" description="Helical" evidence="11">
    <location>
        <begin position="174"/>
        <end position="202"/>
    </location>
</feature>
<keyword evidence="8 11" id="KW-1133">Transmembrane helix</keyword>
<feature type="transmembrane region" description="Helical" evidence="11">
    <location>
        <begin position="20"/>
        <end position="43"/>
    </location>
</feature>
<name>A0A380THR4_9ZZZZ</name>
<feature type="transmembrane region" description="Helical" evidence="11">
    <location>
        <begin position="311"/>
        <end position="338"/>
    </location>
</feature>
<keyword evidence="7" id="KW-0573">Peptidoglycan synthesis</keyword>
<accession>A0A380THR4</accession>
<dbReference type="GO" id="GO:0008360">
    <property type="term" value="P:regulation of cell shape"/>
    <property type="evidence" value="ECO:0007669"/>
    <property type="project" value="UniProtKB-KW"/>
</dbReference>
<protein>
    <submittedName>
        <fullName evidence="12">Cell wall shape-determining protein</fullName>
    </submittedName>
</protein>
<dbReference type="NCBIfam" id="TIGR02210">
    <property type="entry name" value="rodA_shape"/>
    <property type="match status" value="1"/>
</dbReference>
<feature type="transmembrane region" description="Helical" evidence="11">
    <location>
        <begin position="278"/>
        <end position="302"/>
    </location>
</feature>
<keyword evidence="2" id="KW-1003">Cell membrane</keyword>
<evidence type="ECO:0000313" key="12">
    <source>
        <dbReference type="EMBL" id="SUS07980.1"/>
    </source>
</evidence>
<keyword evidence="3" id="KW-0328">Glycosyltransferase</keyword>
<dbReference type="PROSITE" id="PS00428">
    <property type="entry name" value="FTSW_RODA_SPOVE"/>
    <property type="match status" value="1"/>
</dbReference>
<dbReference type="GO" id="GO:0005886">
    <property type="term" value="C:plasma membrane"/>
    <property type="evidence" value="ECO:0007669"/>
    <property type="project" value="TreeGrafter"/>
</dbReference>
<proteinExistence type="inferred from homology"/>
<evidence type="ECO:0000256" key="8">
    <source>
        <dbReference type="ARBA" id="ARBA00022989"/>
    </source>
</evidence>
<dbReference type="InterPro" id="IPR011923">
    <property type="entry name" value="RodA/MrdB"/>
</dbReference>
<evidence type="ECO:0000256" key="4">
    <source>
        <dbReference type="ARBA" id="ARBA00022679"/>
    </source>
</evidence>
<evidence type="ECO:0000256" key="6">
    <source>
        <dbReference type="ARBA" id="ARBA00022960"/>
    </source>
</evidence>
<dbReference type="GO" id="GO:0009252">
    <property type="term" value="P:peptidoglycan biosynthetic process"/>
    <property type="evidence" value="ECO:0007669"/>
    <property type="project" value="UniProtKB-KW"/>
</dbReference>
<dbReference type="GO" id="GO:0051301">
    <property type="term" value="P:cell division"/>
    <property type="evidence" value="ECO:0007669"/>
    <property type="project" value="InterPro"/>
</dbReference>
<evidence type="ECO:0000256" key="5">
    <source>
        <dbReference type="ARBA" id="ARBA00022692"/>
    </source>
</evidence>
<comment type="subcellular location">
    <subcellularLocation>
        <location evidence="1">Membrane</location>
        <topology evidence="1">Multi-pass membrane protein</topology>
    </subcellularLocation>
</comment>
<dbReference type="HAMAP" id="MF_02079">
    <property type="entry name" value="PGT_RodA"/>
    <property type="match status" value="1"/>
</dbReference>
<dbReference type="GO" id="GO:0016757">
    <property type="term" value="F:glycosyltransferase activity"/>
    <property type="evidence" value="ECO:0007669"/>
    <property type="project" value="UniProtKB-KW"/>
</dbReference>
<dbReference type="PANTHER" id="PTHR30474:SF1">
    <property type="entry name" value="PEPTIDOGLYCAN GLYCOSYLTRANSFERASE MRDB"/>
    <property type="match status" value="1"/>
</dbReference>
<evidence type="ECO:0000256" key="7">
    <source>
        <dbReference type="ARBA" id="ARBA00022984"/>
    </source>
</evidence>
<dbReference type="InterPro" id="IPR001182">
    <property type="entry name" value="FtsW/RodA"/>
</dbReference>
<reference evidence="12" key="1">
    <citation type="submission" date="2018-07" db="EMBL/GenBank/DDBJ databases">
        <authorList>
            <person name="Quirk P.G."/>
            <person name="Krulwich T.A."/>
        </authorList>
    </citation>
    <scope>NUCLEOTIDE SEQUENCE</scope>
</reference>
<keyword evidence="4" id="KW-0808">Transferase</keyword>
<keyword evidence="9 11" id="KW-0472">Membrane</keyword>
<evidence type="ECO:0000256" key="3">
    <source>
        <dbReference type="ARBA" id="ARBA00022676"/>
    </source>
</evidence>
<dbReference type="GO" id="GO:0015648">
    <property type="term" value="F:lipid-linked peptidoglycan transporter activity"/>
    <property type="evidence" value="ECO:0007669"/>
    <property type="project" value="TreeGrafter"/>
</dbReference>
<dbReference type="PANTHER" id="PTHR30474">
    <property type="entry name" value="CELL CYCLE PROTEIN"/>
    <property type="match status" value="1"/>
</dbReference>
<evidence type="ECO:0000256" key="11">
    <source>
        <dbReference type="SAM" id="Phobius"/>
    </source>
</evidence>
<dbReference type="GO" id="GO:0071555">
    <property type="term" value="P:cell wall organization"/>
    <property type="evidence" value="ECO:0007669"/>
    <property type="project" value="UniProtKB-KW"/>
</dbReference>
<dbReference type="AlphaFoldDB" id="A0A380THR4"/>
<keyword evidence="6" id="KW-0133">Cell shape</keyword>
<evidence type="ECO:0000256" key="2">
    <source>
        <dbReference type="ARBA" id="ARBA00022475"/>
    </source>
</evidence>
<organism evidence="12">
    <name type="scientific">metagenome</name>
    <dbReference type="NCBI Taxonomy" id="256318"/>
    <lineage>
        <taxon>unclassified sequences</taxon>
        <taxon>metagenomes</taxon>
    </lineage>
</organism>
<evidence type="ECO:0000256" key="10">
    <source>
        <dbReference type="ARBA" id="ARBA00023316"/>
    </source>
</evidence>
<feature type="transmembrane region" description="Helical" evidence="11">
    <location>
        <begin position="83"/>
        <end position="104"/>
    </location>
</feature>
<dbReference type="GO" id="GO:0032153">
    <property type="term" value="C:cell division site"/>
    <property type="evidence" value="ECO:0007669"/>
    <property type="project" value="TreeGrafter"/>
</dbReference>
<evidence type="ECO:0000256" key="9">
    <source>
        <dbReference type="ARBA" id="ARBA00023136"/>
    </source>
</evidence>
<feature type="transmembrane region" description="Helical" evidence="11">
    <location>
        <begin position="145"/>
        <end position="162"/>
    </location>
</feature>
<dbReference type="Pfam" id="PF01098">
    <property type="entry name" value="FTSW_RODA_SPOVE"/>
    <property type="match status" value="1"/>
</dbReference>
<dbReference type="InterPro" id="IPR018365">
    <property type="entry name" value="Cell_cycle_FtsW-rel_CS"/>
</dbReference>
<dbReference type="EMBL" id="UIDG01000501">
    <property type="protein sequence ID" value="SUS07980.1"/>
    <property type="molecule type" value="Genomic_DNA"/>
</dbReference>
<keyword evidence="10" id="KW-0961">Cell wall biogenesis/degradation</keyword>
<keyword evidence="5 11" id="KW-0812">Transmembrane</keyword>
<gene>
    <name evidence="12" type="primary">mrdB</name>
    <name evidence="12" type="ORF">DF3PB_550002</name>
</gene>